<sequence length="63" mass="6816">MKSKVFLGLILTLCIMMLFATSSATEPKMGGALKLVPVKAGNGDPVFLCTKGPFFFVLFECKQ</sequence>
<dbReference type="EMBL" id="BARU01000148">
    <property type="protein sequence ID" value="GAH27898.1"/>
    <property type="molecule type" value="Genomic_DNA"/>
</dbReference>
<reference evidence="1" key="1">
    <citation type="journal article" date="2014" name="Front. Microbiol.">
        <title>High frequency of phylogenetically diverse reductive dehalogenase-homologous genes in deep subseafloor sedimentary metagenomes.</title>
        <authorList>
            <person name="Kawai M."/>
            <person name="Futagami T."/>
            <person name="Toyoda A."/>
            <person name="Takaki Y."/>
            <person name="Nishi S."/>
            <person name="Hori S."/>
            <person name="Arai W."/>
            <person name="Tsubouchi T."/>
            <person name="Morono Y."/>
            <person name="Uchiyama I."/>
            <person name="Ito T."/>
            <person name="Fujiyama A."/>
            <person name="Inagaki F."/>
            <person name="Takami H."/>
        </authorList>
    </citation>
    <scope>NUCLEOTIDE SEQUENCE</scope>
    <source>
        <strain evidence="1">Expedition CK06-06</strain>
    </source>
</reference>
<proteinExistence type="predicted"/>
<organism evidence="1">
    <name type="scientific">marine sediment metagenome</name>
    <dbReference type="NCBI Taxonomy" id="412755"/>
    <lineage>
        <taxon>unclassified sequences</taxon>
        <taxon>metagenomes</taxon>
        <taxon>ecological metagenomes</taxon>
    </lineage>
</organism>
<protein>
    <submittedName>
        <fullName evidence="1">Uncharacterized protein</fullName>
    </submittedName>
</protein>
<evidence type="ECO:0000313" key="1">
    <source>
        <dbReference type="EMBL" id="GAH27898.1"/>
    </source>
</evidence>
<name>X1G4F2_9ZZZZ</name>
<accession>X1G4F2</accession>
<comment type="caution">
    <text evidence="1">The sequence shown here is derived from an EMBL/GenBank/DDBJ whole genome shotgun (WGS) entry which is preliminary data.</text>
</comment>
<dbReference type="AlphaFoldDB" id="X1G4F2"/>
<gene>
    <name evidence="1" type="ORF">S03H2_00652</name>
</gene>